<dbReference type="Proteomes" id="UP000240638">
    <property type="component" value="Unassembled WGS sequence"/>
</dbReference>
<evidence type="ECO:0000259" key="1">
    <source>
        <dbReference type="Pfam" id="PF13503"/>
    </source>
</evidence>
<reference evidence="2 3" key="1">
    <citation type="submission" date="2018-03" db="EMBL/GenBank/DDBJ databases">
        <title>Whole genome analyses suggest that Burkholderia sensu lato contains two further novel genera in the rhizoxinica-symbiotica group Mycetohabitans gen. nov., and Trinickia gen. nov.: implications for the evolution of diazotrophy and nodulation in the Burkholderiaceae.</title>
        <authorList>
            <person name="Estrada De Los Santos P."/>
            <person name="Palmer M."/>
            <person name="Chavez-Ramirez B."/>
            <person name="Steenkamp E.T."/>
            <person name="Hirsch A.M."/>
            <person name="Manyaka P."/>
            <person name="Maluk M."/>
            <person name="Lafos M."/>
            <person name="Crook M."/>
            <person name="Gross E."/>
            <person name="Simon M.F."/>
            <person name="Bueno Dos Reis Junior F."/>
            <person name="Poole P.S."/>
            <person name="Venter S.N."/>
            <person name="James E.K."/>
        </authorList>
    </citation>
    <scope>NUCLEOTIDE SEQUENCE [LARGE SCALE GENOMIC DNA]</scope>
    <source>
        <strain evidence="2 3">JPY-366</strain>
    </source>
</reference>
<feature type="domain" description="DUF4123" evidence="1">
    <location>
        <begin position="49"/>
        <end position="142"/>
    </location>
</feature>
<gene>
    <name evidence="2" type="ORF">C9I57_10315</name>
</gene>
<dbReference type="EMBL" id="PYUC01000004">
    <property type="protein sequence ID" value="PTB21095.1"/>
    <property type="molecule type" value="Genomic_DNA"/>
</dbReference>
<protein>
    <recommendedName>
        <fullName evidence="1">DUF4123 domain-containing protein</fullName>
    </recommendedName>
</protein>
<sequence>MSKLPPMQVTPEPSLPLTHGFLLIEPATMSYEPILQTLAMHPCTPRALTHREELMPRLVDLTSLEPDQQEWVSDIWRGEATAHRPPVICAWLDSEGDVDELAGHIARYLVGPGEDGRPVFWRYYDPRVLSLALAVLDPTQRTAVLGPVTDWQFAWAGHHWRVSGPGTLADDMDGHVPAWPRPDQWPRINCSEIAASVVARLSVMSVEEAVRLPAELDRIFSEVARRGWLRNADALIDYAWHCLRYGQALEQHPAVVEVWSALVRGEVAWRDVKAQLTLDDFRAAGTTARVA</sequence>
<evidence type="ECO:0000313" key="2">
    <source>
        <dbReference type="EMBL" id="PTB21095.1"/>
    </source>
</evidence>
<organism evidence="2 3">
    <name type="scientific">Trinickia symbiotica</name>
    <dbReference type="NCBI Taxonomy" id="863227"/>
    <lineage>
        <taxon>Bacteria</taxon>
        <taxon>Pseudomonadati</taxon>
        <taxon>Pseudomonadota</taxon>
        <taxon>Betaproteobacteria</taxon>
        <taxon>Burkholderiales</taxon>
        <taxon>Burkholderiaceae</taxon>
        <taxon>Trinickia</taxon>
    </lineage>
</organism>
<comment type="caution">
    <text evidence="2">The sequence shown here is derived from an EMBL/GenBank/DDBJ whole genome shotgun (WGS) entry which is preliminary data.</text>
</comment>
<dbReference type="InterPro" id="IPR025391">
    <property type="entry name" value="DUF4123"/>
</dbReference>
<evidence type="ECO:0000313" key="3">
    <source>
        <dbReference type="Proteomes" id="UP000240638"/>
    </source>
</evidence>
<name>A0A2T3XX52_9BURK</name>
<dbReference type="Pfam" id="PF13503">
    <property type="entry name" value="DUF4123"/>
    <property type="match status" value="1"/>
</dbReference>
<dbReference type="AlphaFoldDB" id="A0A2T3XX52"/>
<proteinExistence type="predicted"/>
<accession>A0A2T3XX52</accession>